<evidence type="ECO:0000313" key="8">
    <source>
        <dbReference type="Proteomes" id="UP001608902"/>
    </source>
</evidence>
<evidence type="ECO:0000256" key="4">
    <source>
        <dbReference type="ARBA" id="ARBA00022917"/>
    </source>
</evidence>
<evidence type="ECO:0000313" key="7">
    <source>
        <dbReference type="EMBL" id="MFH4979201.1"/>
    </source>
</evidence>
<comment type="similarity">
    <text evidence="1">Belongs to the CSN7/EIF3M family. CSN7 subfamily.</text>
</comment>
<evidence type="ECO:0000256" key="3">
    <source>
        <dbReference type="ARBA" id="ARBA00022540"/>
    </source>
</evidence>
<name>A0ABD6EIW5_9BILA</name>
<organism evidence="7 8">
    <name type="scientific">Gnathostoma spinigerum</name>
    <dbReference type="NCBI Taxonomy" id="75299"/>
    <lineage>
        <taxon>Eukaryota</taxon>
        <taxon>Metazoa</taxon>
        <taxon>Ecdysozoa</taxon>
        <taxon>Nematoda</taxon>
        <taxon>Chromadorea</taxon>
        <taxon>Rhabditida</taxon>
        <taxon>Spirurina</taxon>
        <taxon>Gnathostomatomorpha</taxon>
        <taxon>Gnathostomatoidea</taxon>
        <taxon>Gnathostomatidae</taxon>
        <taxon>Gnathostoma</taxon>
    </lineage>
</organism>
<dbReference type="Proteomes" id="UP001608902">
    <property type="component" value="Unassembled WGS sequence"/>
</dbReference>
<evidence type="ECO:0000256" key="5">
    <source>
        <dbReference type="HAMAP-Rule" id="MF_03012"/>
    </source>
</evidence>
<comment type="subcellular location">
    <subcellularLocation>
        <location evidence="5">Cytoplasm</location>
    </subcellularLocation>
</comment>
<dbReference type="HAMAP" id="MF_03012">
    <property type="entry name" value="eIF3m"/>
    <property type="match status" value="1"/>
</dbReference>
<dbReference type="PANTHER" id="PTHR15350">
    <property type="entry name" value="COP9 SIGNALOSOME COMPLEX SUBUNIT 7/DENDRITIC CELL PROTEIN GA17"/>
    <property type="match status" value="1"/>
</dbReference>
<keyword evidence="2 5" id="KW-0963">Cytoplasm</keyword>
<evidence type="ECO:0000259" key="6">
    <source>
        <dbReference type="PROSITE" id="PS50250"/>
    </source>
</evidence>
<dbReference type="PROSITE" id="PS50250">
    <property type="entry name" value="PCI"/>
    <property type="match status" value="1"/>
</dbReference>
<dbReference type="SMART" id="SM00088">
    <property type="entry name" value="PINT"/>
    <property type="match status" value="1"/>
</dbReference>
<keyword evidence="4 5" id="KW-0648">Protein biosynthesis</keyword>
<dbReference type="GO" id="GO:0016282">
    <property type="term" value="C:eukaryotic 43S preinitiation complex"/>
    <property type="evidence" value="ECO:0007669"/>
    <property type="project" value="UniProtKB-UniRule"/>
</dbReference>
<evidence type="ECO:0000256" key="1">
    <source>
        <dbReference type="ARBA" id="ARBA00008482"/>
    </source>
</evidence>
<dbReference type="InterPro" id="IPR027528">
    <property type="entry name" value="eIF3m"/>
</dbReference>
<gene>
    <name evidence="7" type="ORF">AB6A40_005910</name>
</gene>
<evidence type="ECO:0000256" key="2">
    <source>
        <dbReference type="ARBA" id="ARBA00022490"/>
    </source>
</evidence>
<dbReference type="EMBL" id="JBGFUD010003947">
    <property type="protein sequence ID" value="MFH4979201.1"/>
    <property type="molecule type" value="Genomic_DNA"/>
</dbReference>
<comment type="similarity">
    <text evidence="5">Belongs to the eIF-3 subunit M family.</text>
</comment>
<keyword evidence="3 5" id="KW-0396">Initiation factor</keyword>
<reference evidence="7 8" key="1">
    <citation type="submission" date="2024-08" db="EMBL/GenBank/DDBJ databases">
        <title>Gnathostoma spinigerum genome.</title>
        <authorList>
            <person name="Gonzalez-Bertolin B."/>
            <person name="Monzon S."/>
            <person name="Zaballos A."/>
            <person name="Jimenez P."/>
            <person name="Dekumyoy P."/>
            <person name="Varona S."/>
            <person name="Cuesta I."/>
            <person name="Sumanam S."/>
            <person name="Adisakwattana P."/>
            <person name="Gasser R.B."/>
            <person name="Hernandez-Gonzalez A."/>
            <person name="Young N.D."/>
            <person name="Perteguer M.J."/>
        </authorList>
    </citation>
    <scope>NUCLEOTIDE SEQUENCE [LARGE SCALE GENOMIC DNA]</scope>
    <source>
        <strain evidence="7">AL3</strain>
        <tissue evidence="7">Liver</tissue>
    </source>
</reference>
<dbReference type="PANTHER" id="PTHR15350:SF2">
    <property type="entry name" value="EUKARYOTIC TRANSLATION INITIATION FACTOR 3 SUBUNIT M"/>
    <property type="match status" value="1"/>
</dbReference>
<feature type="domain" description="PCI" evidence="6">
    <location>
        <begin position="186"/>
        <end position="352"/>
    </location>
</feature>
<comment type="function">
    <text evidence="5">Component of the eukaryotic translation initiation factor 3 (eIF-3) complex, which is involved in protein synthesis of a specialized repertoire of mRNAs and, together with other initiation factors, stimulates binding of mRNA and methionyl-tRNAi to the 40S ribosome. The eIF-3 complex specifically targets and initiates translation of a subset of mRNAs involved in cell proliferation.</text>
</comment>
<proteinExistence type="inferred from homology"/>
<dbReference type="GO" id="GO:0071541">
    <property type="term" value="C:eukaryotic translation initiation factor 3 complex, eIF3m"/>
    <property type="evidence" value="ECO:0007669"/>
    <property type="project" value="UniProtKB-UniRule"/>
</dbReference>
<dbReference type="InterPro" id="IPR045237">
    <property type="entry name" value="COPS7/eIF3m"/>
</dbReference>
<dbReference type="Pfam" id="PF01399">
    <property type="entry name" value="PCI"/>
    <property type="match status" value="1"/>
</dbReference>
<comment type="subunit">
    <text evidence="5">Component of the eukaryotic translation initiation factor 3 (eIF-3) complex.</text>
</comment>
<accession>A0ABD6EIW5</accession>
<dbReference type="GO" id="GO:0001732">
    <property type="term" value="P:formation of cytoplasmic translation initiation complex"/>
    <property type="evidence" value="ECO:0007669"/>
    <property type="project" value="UniProtKB-UniRule"/>
</dbReference>
<dbReference type="GO" id="GO:0003743">
    <property type="term" value="F:translation initiation factor activity"/>
    <property type="evidence" value="ECO:0007669"/>
    <property type="project" value="UniProtKB-UniRule"/>
</dbReference>
<dbReference type="AlphaFoldDB" id="A0ABD6EIW5"/>
<dbReference type="GO" id="GO:0033290">
    <property type="term" value="C:eukaryotic 48S preinitiation complex"/>
    <property type="evidence" value="ECO:0007669"/>
    <property type="project" value="UniProtKB-UniRule"/>
</dbReference>
<comment type="caution">
    <text evidence="7">The sequence shown here is derived from an EMBL/GenBank/DDBJ whole genome shotgun (WGS) entry which is preliminary data.</text>
</comment>
<keyword evidence="8" id="KW-1185">Reference proteome</keyword>
<dbReference type="InterPro" id="IPR000717">
    <property type="entry name" value="PCI_dom"/>
</dbReference>
<sequence length="391" mass="43457">MADTKALPVFAFLDVPRQTQELRAYLIEHGAKIDADAPDDIVANMQSLVSGVGVVGNAETDKEVEMILSSISSLIILLPSNAVVPIVEEFCRQLCSDNFKGVGWSSNVGAAVGVLSNLFHGFNQHPRVQYILYVALVKLCGRAHLMSDIDTSTEKIVEFAKKWSLSREEERSLLRLIHSALIGDQKADQAAKTMTALLGTYTDADAASALDDARECVRTAVVDPKSFSFDHLLRLSAVKLLAKSDPLMHEILMLFSEGVLKDYKAFAAKHPKFVEEKLQVDEDVLIRKMRLLTLMTMAEGMNVIALKDLAVEVEIPNIEELEEFIIDAIQVNAITGKINEVKKELHVSSLHHRMFGRPQWELLQQRLISLIGNLKASHENIRSIHVPEELT</sequence>
<protein>
    <recommendedName>
        <fullName evidence="5">Eukaryotic translation initiation factor 3 subunit M</fullName>
        <shortName evidence="5">eIF3m</shortName>
    </recommendedName>
</protein>